<dbReference type="OrthoDB" id="4962633at2"/>
<dbReference type="RefSeq" id="WP_067701856.1">
    <property type="nucleotide sequence ID" value="NZ_LLZH01000306.1"/>
</dbReference>
<reference evidence="6 7" key="1">
    <citation type="submission" date="2015-10" db="EMBL/GenBank/DDBJ databases">
        <authorList>
            <person name="Gilbert D.G."/>
        </authorList>
    </citation>
    <scope>NUCLEOTIDE SEQUENCE [LARGE SCALE GENOMIC DNA]</scope>
    <source>
        <strain evidence="6 7">NRRL B-16712</strain>
    </source>
</reference>
<dbReference type="GO" id="GO:0012505">
    <property type="term" value="C:endomembrane system"/>
    <property type="evidence" value="ECO:0007669"/>
    <property type="project" value="UniProtKB-ARBA"/>
</dbReference>
<dbReference type="GO" id="GO:0005829">
    <property type="term" value="C:cytosol"/>
    <property type="evidence" value="ECO:0007669"/>
    <property type="project" value="TreeGrafter"/>
</dbReference>
<dbReference type="PROSITE" id="PS51068">
    <property type="entry name" value="FPG_CAT"/>
    <property type="match status" value="1"/>
</dbReference>
<feature type="domain" description="Formamidopyrimidine-DNA glycosylase catalytic" evidence="5">
    <location>
        <begin position="1"/>
        <end position="59"/>
    </location>
</feature>
<gene>
    <name evidence="6" type="ORF">ADL15_37800</name>
</gene>
<evidence type="ECO:0000256" key="1">
    <source>
        <dbReference type="ARBA" id="ARBA00004255"/>
    </source>
</evidence>
<dbReference type="InterPro" id="IPR008628">
    <property type="entry name" value="GPP34-like"/>
</dbReference>
<dbReference type="GO" id="GO:0048194">
    <property type="term" value="P:Golgi vesicle budding"/>
    <property type="evidence" value="ECO:0007669"/>
    <property type="project" value="TreeGrafter"/>
</dbReference>
<keyword evidence="2" id="KW-0333">Golgi apparatus</keyword>
<dbReference type="PANTHER" id="PTHR12704">
    <property type="entry name" value="TRANS-GOLGI PROTEIN GMX33"/>
    <property type="match status" value="1"/>
</dbReference>
<keyword evidence="7" id="KW-1185">Reference proteome</keyword>
<accession>A0A101JGM1</accession>
<dbReference type="GO" id="GO:0006284">
    <property type="term" value="P:base-excision repair"/>
    <property type="evidence" value="ECO:0007669"/>
    <property type="project" value="InterPro"/>
</dbReference>
<dbReference type="GO" id="GO:0019104">
    <property type="term" value="F:DNA N-glycosylase activity"/>
    <property type="evidence" value="ECO:0007669"/>
    <property type="project" value="InterPro"/>
</dbReference>
<evidence type="ECO:0000256" key="3">
    <source>
        <dbReference type="ARBA" id="ARBA00023121"/>
    </source>
</evidence>
<name>A0A101JGM1_9ACTN</name>
<organism evidence="6 7">
    <name type="scientific">Actinoplanes awajinensis subsp. mycoplanecinus</name>
    <dbReference type="NCBI Taxonomy" id="135947"/>
    <lineage>
        <taxon>Bacteria</taxon>
        <taxon>Bacillati</taxon>
        <taxon>Actinomycetota</taxon>
        <taxon>Actinomycetes</taxon>
        <taxon>Micromonosporales</taxon>
        <taxon>Micromonosporaceae</taxon>
        <taxon>Actinoplanes</taxon>
    </lineage>
</organism>
<comment type="subcellular location">
    <subcellularLocation>
        <location evidence="1">Golgi apparatus membrane</location>
        <topology evidence="1">Peripheral membrane protein</topology>
        <orientation evidence="1">Cytoplasmic side</orientation>
    </subcellularLocation>
</comment>
<dbReference type="InterPro" id="IPR038261">
    <property type="entry name" value="GPP34-like_sf"/>
</dbReference>
<dbReference type="AlphaFoldDB" id="A0A101JGM1"/>
<dbReference type="GO" id="GO:0043001">
    <property type="term" value="P:Golgi to plasma membrane protein transport"/>
    <property type="evidence" value="ECO:0007669"/>
    <property type="project" value="TreeGrafter"/>
</dbReference>
<dbReference type="GO" id="GO:0070273">
    <property type="term" value="F:phosphatidylinositol-4-phosphate binding"/>
    <property type="evidence" value="ECO:0007669"/>
    <property type="project" value="InterPro"/>
</dbReference>
<keyword evidence="4" id="KW-0472">Membrane</keyword>
<dbReference type="GO" id="GO:0003906">
    <property type="term" value="F:DNA-(apurinic or apyrimidinic site) endonuclease activity"/>
    <property type="evidence" value="ECO:0007669"/>
    <property type="project" value="InterPro"/>
</dbReference>
<dbReference type="PANTHER" id="PTHR12704:SF2">
    <property type="entry name" value="GOLGI PHOSPHOPROTEIN 3 HOMOLOG SAURON"/>
    <property type="match status" value="1"/>
</dbReference>
<sequence>MNLLGELLLLAYDDEGRKIHDGTRLDYGLGGALLLELTLSGRIDVVGKAVVVIDPSPTGDPLVDDALARIRDDSRARKPGYWVGKFAKGTRQRVLDHLVLREILRVEHGTVLWIFPKTTYPAAHGAEPTAETDARQRMRTAVTTTGAVDARTAALCSLVSATDMNRKVFADLDRRRVTARLKEISEGDWASAAVKRAIQDVQTAVMAGAIAATTAAATGSG</sequence>
<evidence type="ECO:0000256" key="2">
    <source>
        <dbReference type="ARBA" id="ARBA00023034"/>
    </source>
</evidence>
<dbReference type="Gene3D" id="1.10.3630.10">
    <property type="entry name" value="yeast vps74-n-term truncation variant domain like"/>
    <property type="match status" value="1"/>
</dbReference>
<dbReference type="GO" id="GO:0006890">
    <property type="term" value="P:retrograde vesicle-mediated transport, Golgi to endoplasmic reticulum"/>
    <property type="evidence" value="ECO:0007669"/>
    <property type="project" value="TreeGrafter"/>
</dbReference>
<evidence type="ECO:0000256" key="4">
    <source>
        <dbReference type="ARBA" id="ARBA00023136"/>
    </source>
</evidence>
<evidence type="ECO:0000313" key="6">
    <source>
        <dbReference type="EMBL" id="KUL26453.1"/>
    </source>
</evidence>
<proteinExistence type="predicted"/>
<keyword evidence="3" id="KW-0446">Lipid-binding</keyword>
<dbReference type="Pfam" id="PF05719">
    <property type="entry name" value="GPP34"/>
    <property type="match status" value="1"/>
</dbReference>
<protein>
    <recommendedName>
        <fullName evidence="5">Formamidopyrimidine-DNA glycosylase catalytic domain-containing protein</fullName>
    </recommendedName>
</protein>
<dbReference type="InterPro" id="IPR012319">
    <property type="entry name" value="FPG_cat"/>
</dbReference>
<evidence type="ECO:0000259" key="5">
    <source>
        <dbReference type="PROSITE" id="PS51068"/>
    </source>
</evidence>
<dbReference type="GO" id="GO:0008270">
    <property type="term" value="F:zinc ion binding"/>
    <property type="evidence" value="ECO:0007669"/>
    <property type="project" value="InterPro"/>
</dbReference>
<comment type="caution">
    <text evidence="6">The sequence shown here is derived from an EMBL/GenBank/DDBJ whole genome shotgun (WGS) entry which is preliminary data.</text>
</comment>
<dbReference type="EMBL" id="LLZH01000306">
    <property type="protein sequence ID" value="KUL26453.1"/>
    <property type="molecule type" value="Genomic_DNA"/>
</dbReference>
<dbReference type="GO" id="GO:0007030">
    <property type="term" value="P:Golgi organization"/>
    <property type="evidence" value="ECO:0007669"/>
    <property type="project" value="TreeGrafter"/>
</dbReference>
<dbReference type="Proteomes" id="UP000053244">
    <property type="component" value="Unassembled WGS sequence"/>
</dbReference>
<evidence type="ECO:0000313" key="7">
    <source>
        <dbReference type="Proteomes" id="UP000053244"/>
    </source>
</evidence>